<reference evidence="5 6" key="1">
    <citation type="submission" date="2016-03" db="EMBL/GenBank/DDBJ databases">
        <authorList>
            <person name="Ploux O."/>
        </authorList>
    </citation>
    <scope>NUCLEOTIDE SEQUENCE [LARGE SCALE GENOMIC DNA]</scope>
    <source>
        <strain evidence="5 6">UAMH 11012</strain>
    </source>
</reference>
<dbReference type="SUPFAM" id="SSF48230">
    <property type="entry name" value="Chondroitin AC/alginate lyase"/>
    <property type="match status" value="1"/>
</dbReference>
<dbReference type="GO" id="GO:0016829">
    <property type="term" value="F:lyase activity"/>
    <property type="evidence" value="ECO:0007669"/>
    <property type="project" value="UniProtKB-KW"/>
</dbReference>
<evidence type="ECO:0000256" key="3">
    <source>
        <dbReference type="SAM" id="SignalP"/>
    </source>
</evidence>
<evidence type="ECO:0000256" key="1">
    <source>
        <dbReference type="ARBA" id="ARBA00022729"/>
    </source>
</evidence>
<feature type="domain" description="Alginate lyase" evidence="4">
    <location>
        <begin position="75"/>
        <end position="300"/>
    </location>
</feature>
<evidence type="ECO:0000259" key="4">
    <source>
        <dbReference type="Pfam" id="PF05426"/>
    </source>
</evidence>
<sequence length="391" mass="42770">MRLALPLFTSLATITTAAFVHPGLLHTNTDFTRISAKVAAGTEPWATAWTKFTASPYAAATYTPPAVSIIYRGSDGTHAENYPLLYQDVAAAYALAIRWRVTGIAQYGDAAIRILDAWSSTLTALGGNSDLFLAAGIYGYEFAQAGEIMRSYTSWTGFVPFKNMMVNVFYSQINEWFVNHDAGTYGQYALGVYAGWDLSMMAGAVAIGILADNQTIYDQGANWFLTGTGNGQVFRAIPYQHWFENQVIAQTQEAGRDQGHNMLDIALLSMIGKMAYNQGNDLLSYNNSVISFAAEYAARYNLGYDVPYTPYNNGPINLPTISNVSRGDLRPVWELLYNHYGVLKGKNVTWTKKYRDLVVSSNGGAEGGSGDYGPNSGGYDQLGWGTLLYTL</sequence>
<dbReference type="EMBL" id="FJOG01000029">
    <property type="protein sequence ID" value="CZR65199.1"/>
    <property type="molecule type" value="Genomic_DNA"/>
</dbReference>
<keyword evidence="2" id="KW-0456">Lyase</keyword>
<dbReference type="GO" id="GO:0042597">
    <property type="term" value="C:periplasmic space"/>
    <property type="evidence" value="ECO:0007669"/>
    <property type="project" value="InterPro"/>
</dbReference>
<dbReference type="Proteomes" id="UP000184330">
    <property type="component" value="Unassembled WGS sequence"/>
</dbReference>
<keyword evidence="1 3" id="KW-0732">Signal</keyword>
<evidence type="ECO:0000313" key="5">
    <source>
        <dbReference type="EMBL" id="CZR65199.1"/>
    </source>
</evidence>
<organism evidence="5 6">
    <name type="scientific">Phialocephala subalpina</name>
    <dbReference type="NCBI Taxonomy" id="576137"/>
    <lineage>
        <taxon>Eukaryota</taxon>
        <taxon>Fungi</taxon>
        <taxon>Dikarya</taxon>
        <taxon>Ascomycota</taxon>
        <taxon>Pezizomycotina</taxon>
        <taxon>Leotiomycetes</taxon>
        <taxon>Helotiales</taxon>
        <taxon>Mollisiaceae</taxon>
        <taxon>Phialocephala</taxon>
        <taxon>Phialocephala fortinii species complex</taxon>
    </lineage>
</organism>
<dbReference type="OrthoDB" id="5302720at2759"/>
<evidence type="ECO:0000313" key="6">
    <source>
        <dbReference type="Proteomes" id="UP000184330"/>
    </source>
</evidence>
<dbReference type="InterPro" id="IPR008929">
    <property type="entry name" value="Chondroitin_lyas"/>
</dbReference>
<proteinExistence type="predicted"/>
<dbReference type="Pfam" id="PF05426">
    <property type="entry name" value="Alginate_lyase"/>
    <property type="match status" value="1"/>
</dbReference>
<feature type="signal peptide" evidence="3">
    <location>
        <begin position="1"/>
        <end position="17"/>
    </location>
</feature>
<keyword evidence="6" id="KW-1185">Reference proteome</keyword>
<dbReference type="Gene3D" id="1.50.10.100">
    <property type="entry name" value="Chondroitin AC/alginate lyase"/>
    <property type="match status" value="1"/>
</dbReference>
<dbReference type="AlphaFoldDB" id="A0A1L7XJI3"/>
<feature type="chain" id="PRO_5012114844" evidence="3">
    <location>
        <begin position="18"/>
        <end position="391"/>
    </location>
</feature>
<name>A0A1L7XJI3_9HELO</name>
<evidence type="ECO:0000256" key="2">
    <source>
        <dbReference type="ARBA" id="ARBA00023239"/>
    </source>
</evidence>
<accession>A0A1L7XJI3</accession>
<gene>
    <name evidence="5" type="ORF">PAC_15099</name>
</gene>
<dbReference type="STRING" id="576137.A0A1L7XJI3"/>
<protein>
    <submittedName>
        <fullName evidence="5">Related to GPI anchored protein</fullName>
    </submittedName>
</protein>
<dbReference type="InterPro" id="IPR008397">
    <property type="entry name" value="Alginate_lyase_dom"/>
</dbReference>